<evidence type="ECO:0000313" key="16">
    <source>
        <dbReference type="EMBL" id="KKY00835.1"/>
    </source>
</evidence>
<keyword evidence="4 12" id="KW-0663">Pyridoxal phosphate</keyword>
<accession>A0A0M3DDU8</accession>
<feature type="domain" description="Orn/DAP/Arg decarboxylase 2 N-terminal" evidence="15">
    <location>
        <begin position="41"/>
        <end position="296"/>
    </location>
</feature>
<comment type="caution">
    <text evidence="16">The sequence shown here is derived from an EMBL/GenBank/DDBJ whole genome shotgun (WGS) entry which is preliminary data.</text>
</comment>
<comment type="function">
    <text evidence="12">Specifically catalyzes the decarboxylation of meso-diaminopimelate (meso-DAP) to L-lysine.</text>
</comment>
<evidence type="ECO:0000256" key="14">
    <source>
        <dbReference type="RuleBase" id="RU003738"/>
    </source>
</evidence>
<dbReference type="RefSeq" id="WP_046823472.1">
    <property type="nucleotide sequence ID" value="NZ_LBBT01000240.1"/>
</dbReference>
<dbReference type="InterPro" id="IPR029066">
    <property type="entry name" value="PLP-binding_barrel"/>
</dbReference>
<dbReference type="PRINTS" id="PR01179">
    <property type="entry name" value="ODADCRBXLASE"/>
</dbReference>
<feature type="active site" description="Proton donor" evidence="13">
    <location>
        <position position="360"/>
    </location>
</feature>
<dbReference type="GO" id="GO:0008836">
    <property type="term" value="F:diaminopimelate decarboxylase activity"/>
    <property type="evidence" value="ECO:0007669"/>
    <property type="project" value="UniProtKB-UniRule"/>
</dbReference>
<evidence type="ECO:0000256" key="9">
    <source>
        <dbReference type="ARBA" id="ARBA00060983"/>
    </source>
</evidence>
<evidence type="ECO:0000256" key="10">
    <source>
        <dbReference type="ARBA" id="ARBA00066427"/>
    </source>
</evidence>
<evidence type="ECO:0000256" key="4">
    <source>
        <dbReference type="ARBA" id="ARBA00022898"/>
    </source>
</evidence>
<comment type="pathway">
    <text evidence="8 12 14">Amino-acid biosynthesis; L-lysine biosynthesis via DAP pathway; L-lysine from DL-2,6-diaminopimelate: step 1/1.</text>
</comment>
<evidence type="ECO:0000256" key="13">
    <source>
        <dbReference type="PIRSR" id="PIRSR600183-50"/>
    </source>
</evidence>
<dbReference type="SUPFAM" id="SSF51419">
    <property type="entry name" value="PLP-binding barrel"/>
    <property type="match status" value="1"/>
</dbReference>
<feature type="binding site" evidence="12">
    <location>
        <position position="247"/>
    </location>
    <ligand>
        <name>pyridoxal 5'-phosphate</name>
        <dbReference type="ChEBI" id="CHEBI:597326"/>
    </ligand>
</feature>
<proteinExistence type="inferred from homology"/>
<dbReference type="NCBIfam" id="TIGR01048">
    <property type="entry name" value="lysA"/>
    <property type="match status" value="1"/>
</dbReference>
<dbReference type="PRINTS" id="PR01181">
    <property type="entry name" value="DAPDCRBXLASE"/>
</dbReference>
<dbReference type="EMBL" id="LBBT01000240">
    <property type="protein sequence ID" value="KKY00835.1"/>
    <property type="molecule type" value="Genomic_DNA"/>
</dbReference>
<dbReference type="Gene3D" id="3.20.20.10">
    <property type="entry name" value="Alanine racemase"/>
    <property type="match status" value="1"/>
</dbReference>
<evidence type="ECO:0000256" key="12">
    <source>
        <dbReference type="HAMAP-Rule" id="MF_02120"/>
    </source>
</evidence>
<dbReference type="HAMAP" id="MF_02120">
    <property type="entry name" value="LysA"/>
    <property type="match status" value="1"/>
</dbReference>
<evidence type="ECO:0000256" key="11">
    <source>
        <dbReference type="ARBA" id="ARBA00074972"/>
    </source>
</evidence>
<dbReference type="InterPro" id="IPR000183">
    <property type="entry name" value="Orn/DAP/Arg_de-COase"/>
</dbReference>
<keyword evidence="6 12" id="KW-0456">Lyase</keyword>
<comment type="subunit">
    <text evidence="12">Homodimer.</text>
</comment>
<evidence type="ECO:0000256" key="3">
    <source>
        <dbReference type="ARBA" id="ARBA00022793"/>
    </source>
</evidence>
<dbReference type="SUPFAM" id="SSF50621">
    <property type="entry name" value="Alanine racemase C-terminal domain-like"/>
    <property type="match status" value="1"/>
</dbReference>
<organism evidence="16 17">
    <name type="scientific">Paraclostridium benzoelyticum</name>
    <dbReference type="NCBI Taxonomy" id="1629550"/>
    <lineage>
        <taxon>Bacteria</taxon>
        <taxon>Bacillati</taxon>
        <taxon>Bacillota</taxon>
        <taxon>Clostridia</taxon>
        <taxon>Peptostreptococcales</taxon>
        <taxon>Peptostreptococcaceae</taxon>
        <taxon>Paraclostridium</taxon>
    </lineage>
</organism>
<keyword evidence="3 12" id="KW-0210">Decarboxylase</keyword>
<evidence type="ECO:0000313" key="17">
    <source>
        <dbReference type="Proteomes" id="UP000034407"/>
    </source>
</evidence>
<keyword evidence="2 12" id="KW-0028">Amino-acid biosynthesis</keyword>
<dbReference type="Gene3D" id="2.40.37.10">
    <property type="entry name" value="Lyase, Ornithine Decarboxylase, Chain A, domain 1"/>
    <property type="match status" value="1"/>
</dbReference>
<dbReference type="PATRIC" id="fig|1629550.3.peg.1837"/>
<feature type="binding site" evidence="12">
    <location>
        <position position="361"/>
    </location>
    <ligand>
        <name>substrate</name>
    </ligand>
</feature>
<keyword evidence="17" id="KW-1185">Reference proteome</keyword>
<dbReference type="PANTHER" id="PTHR43727:SF2">
    <property type="entry name" value="GROUP IV DECARBOXYLASE"/>
    <property type="match status" value="1"/>
</dbReference>
<name>A0A0M3DDU8_9FIRM</name>
<feature type="binding site" evidence="12">
    <location>
        <position position="389"/>
    </location>
    <ligand>
        <name>substrate</name>
    </ligand>
</feature>
<evidence type="ECO:0000259" key="15">
    <source>
        <dbReference type="Pfam" id="PF02784"/>
    </source>
</evidence>
<dbReference type="InterPro" id="IPR022644">
    <property type="entry name" value="De-COase2_N"/>
</dbReference>
<dbReference type="Pfam" id="PF02784">
    <property type="entry name" value="Orn_Arg_deC_N"/>
    <property type="match status" value="1"/>
</dbReference>
<dbReference type="UniPathway" id="UPA00034">
    <property type="reaction ID" value="UER00027"/>
</dbReference>
<dbReference type="EC" id="4.1.1.20" evidence="10 12"/>
<feature type="binding site" evidence="12">
    <location>
        <position position="389"/>
    </location>
    <ligand>
        <name>pyridoxal 5'-phosphate</name>
        <dbReference type="ChEBI" id="CHEBI:597326"/>
    </ligand>
</feature>
<protein>
    <recommendedName>
        <fullName evidence="11 12">Diaminopimelate decarboxylase</fullName>
        <shortName evidence="12">DAP decarboxylase</shortName>
        <shortName evidence="12">DAPDC</shortName>
        <ecNumber evidence="10 12">4.1.1.20</ecNumber>
    </recommendedName>
</protein>
<dbReference type="GO" id="GO:0030170">
    <property type="term" value="F:pyridoxal phosphate binding"/>
    <property type="evidence" value="ECO:0007669"/>
    <property type="project" value="UniProtKB-UniRule"/>
</dbReference>
<evidence type="ECO:0000256" key="6">
    <source>
        <dbReference type="ARBA" id="ARBA00023239"/>
    </source>
</evidence>
<dbReference type="Proteomes" id="UP000034407">
    <property type="component" value="Unassembled WGS sequence"/>
</dbReference>
<feature type="binding site" evidence="12">
    <location>
        <position position="329"/>
    </location>
    <ligand>
        <name>substrate</name>
    </ligand>
</feature>
<keyword evidence="5 12" id="KW-0457">Lysine biosynthesis</keyword>
<comment type="similarity">
    <text evidence="9 12">Belongs to the Orn/Lys/Arg decarboxylase class-II family. LysA subfamily.</text>
</comment>
<dbReference type="OrthoDB" id="9802241at2"/>
<dbReference type="FunFam" id="2.40.37.10:FF:000003">
    <property type="entry name" value="Diaminopimelate decarboxylase"/>
    <property type="match status" value="1"/>
</dbReference>
<comment type="cofactor">
    <cofactor evidence="1 12 13 14">
        <name>pyridoxal 5'-phosphate</name>
        <dbReference type="ChEBI" id="CHEBI:597326"/>
    </cofactor>
</comment>
<feature type="binding site" evidence="12">
    <location>
        <begin position="289"/>
        <end position="292"/>
    </location>
    <ligand>
        <name>pyridoxal 5'-phosphate</name>
        <dbReference type="ChEBI" id="CHEBI:597326"/>
    </ligand>
</feature>
<evidence type="ECO:0000256" key="2">
    <source>
        <dbReference type="ARBA" id="ARBA00022605"/>
    </source>
</evidence>
<evidence type="ECO:0000256" key="7">
    <source>
        <dbReference type="ARBA" id="ARBA00050464"/>
    </source>
</evidence>
<evidence type="ECO:0000256" key="8">
    <source>
        <dbReference type="ARBA" id="ARBA00060643"/>
    </source>
</evidence>
<dbReference type="GO" id="GO:0009089">
    <property type="term" value="P:lysine biosynthetic process via diaminopimelate"/>
    <property type="evidence" value="ECO:0007669"/>
    <property type="project" value="UniProtKB-UniRule"/>
</dbReference>
<dbReference type="InterPro" id="IPR002986">
    <property type="entry name" value="DAP_deCOOHase_LysA"/>
</dbReference>
<sequence length="432" mass="48188">MKLQGTMSVKGNELYIGGVGCKELRDKYKTPLYVFDEELVRNNCKEYIKHFKVNENKNRVAYAGKAFLPIYMCKLIAEEGLYLDVVSGGELFTVYKSGFPMEKVLFHGNNKTIDEIEMGVSLGVGRFVVDNYYELELLQSICEQKNKIQSIYFRITPGIEAHTHDYIQTGQIDSKFGFALSNGDLQDALENIKKYENINLVGLHAHIGSQIFDVAPYLDEVEIMMNLVKEIKQQHDINIEEVDLGGGVGVYYTESDEPKTIKEFCSEIIKKVDDVCKDINISVPILIIEPGRSIVANGGSTIYTVGSIKDIKDVRTYVSVDGGMTDNIRPSLYQAGYECSIANKMGIDKNNKVTIAGKCCESGDILITDVDVMDIESGDILIMSSTGAYGYSMSSNYNKIIKPAVVSVKDGKSKLICKRESFEDLLRLEIAD</sequence>
<dbReference type="FunFam" id="3.20.20.10:FF:000003">
    <property type="entry name" value="Diaminopimelate decarboxylase"/>
    <property type="match status" value="1"/>
</dbReference>
<comment type="catalytic activity">
    <reaction evidence="7 12 14">
        <text>meso-2,6-diaminopimelate + H(+) = L-lysine + CO2</text>
        <dbReference type="Rhea" id="RHEA:15101"/>
        <dbReference type="ChEBI" id="CHEBI:15378"/>
        <dbReference type="ChEBI" id="CHEBI:16526"/>
        <dbReference type="ChEBI" id="CHEBI:32551"/>
        <dbReference type="ChEBI" id="CHEBI:57791"/>
        <dbReference type="EC" id="4.1.1.20"/>
    </reaction>
</comment>
<gene>
    <name evidence="12" type="primary">lysA</name>
    <name evidence="16" type="ORF">VN21_11870</name>
</gene>
<feature type="binding site" evidence="12">
    <location>
        <position position="333"/>
    </location>
    <ligand>
        <name>substrate</name>
    </ligand>
</feature>
<evidence type="ECO:0000256" key="1">
    <source>
        <dbReference type="ARBA" id="ARBA00001933"/>
    </source>
</evidence>
<dbReference type="AlphaFoldDB" id="A0A0M3DDU8"/>
<dbReference type="PANTHER" id="PTHR43727">
    <property type="entry name" value="DIAMINOPIMELATE DECARBOXYLASE"/>
    <property type="match status" value="1"/>
</dbReference>
<dbReference type="InterPro" id="IPR009006">
    <property type="entry name" value="Ala_racemase/Decarboxylase_C"/>
</dbReference>
<dbReference type="CDD" id="cd06828">
    <property type="entry name" value="PLPDE_III_DapDC"/>
    <property type="match status" value="1"/>
</dbReference>
<feature type="binding site" evidence="12">
    <location>
        <position position="292"/>
    </location>
    <ligand>
        <name>substrate</name>
    </ligand>
</feature>
<evidence type="ECO:0000256" key="5">
    <source>
        <dbReference type="ARBA" id="ARBA00023154"/>
    </source>
</evidence>
<feature type="modified residue" description="N6-(pyridoxal phosphate)lysine" evidence="12 13">
    <location>
        <position position="65"/>
    </location>
</feature>
<reference evidence="16 17" key="1">
    <citation type="submission" date="2015-04" db="EMBL/GenBank/DDBJ databases">
        <title>Microcin producing Clostridium sp. JC272T.</title>
        <authorList>
            <person name="Jyothsna T."/>
            <person name="Sasikala C."/>
            <person name="Ramana C."/>
        </authorList>
    </citation>
    <scope>NUCLEOTIDE SEQUENCE [LARGE SCALE GENOMIC DNA]</scope>
    <source>
        <strain evidence="16 17">JC272</strain>
    </source>
</reference>